<evidence type="ECO:0000313" key="1">
    <source>
        <dbReference type="EMBL" id="MPN55471.1"/>
    </source>
</evidence>
<comment type="caution">
    <text evidence="1">The sequence shown here is derived from an EMBL/GenBank/DDBJ whole genome shotgun (WGS) entry which is preliminary data.</text>
</comment>
<dbReference type="EMBL" id="VSSQ01124768">
    <property type="protein sequence ID" value="MPN55471.1"/>
    <property type="molecule type" value="Genomic_DNA"/>
</dbReference>
<dbReference type="AlphaFoldDB" id="A0A645IVV4"/>
<protein>
    <submittedName>
        <fullName evidence="1">Uncharacterized protein</fullName>
    </submittedName>
</protein>
<name>A0A645IVV4_9ZZZZ</name>
<proteinExistence type="predicted"/>
<accession>A0A645IVV4</accession>
<gene>
    <name evidence="1" type="ORF">SDC9_203153</name>
</gene>
<organism evidence="1">
    <name type="scientific">bioreactor metagenome</name>
    <dbReference type="NCBI Taxonomy" id="1076179"/>
    <lineage>
        <taxon>unclassified sequences</taxon>
        <taxon>metagenomes</taxon>
        <taxon>ecological metagenomes</taxon>
    </lineage>
</organism>
<reference evidence="1" key="1">
    <citation type="submission" date="2019-08" db="EMBL/GenBank/DDBJ databases">
        <authorList>
            <person name="Kucharzyk K."/>
            <person name="Murdoch R.W."/>
            <person name="Higgins S."/>
            <person name="Loffler F."/>
        </authorList>
    </citation>
    <scope>NUCLEOTIDE SEQUENCE</scope>
</reference>
<sequence length="170" mass="19767">MPTIITLDLRGRIKSCDKQHGPKTNVELWYPQTLLVWVSTSLMCVLLSISTRPIHWKSTSKKPVELVGMRKKRMRYFFLIHTMQASSDEELQLNTPPKSLFARCMIYSEPSFSWPFILERIEPLISHLKNFVSTIGSPFYKLTMLLQSLVAPDIYNTKRSQTTLRDSFLL</sequence>